<dbReference type="AlphaFoldDB" id="L0RDM4"/>
<keyword evidence="3" id="KW-0479">Metal-binding</keyword>
<dbReference type="PROSITE" id="PS51379">
    <property type="entry name" value="4FE4S_FER_2"/>
    <property type="match status" value="2"/>
</dbReference>
<evidence type="ECO:0000256" key="1">
    <source>
        <dbReference type="ARBA" id="ARBA00004236"/>
    </source>
</evidence>
<feature type="transmembrane region" description="Helical" evidence="7">
    <location>
        <begin position="80"/>
        <end position="105"/>
    </location>
</feature>
<protein>
    <submittedName>
        <fullName evidence="9">4Fe-4S ferredoxin iron-sulfur binding domain protein</fullName>
    </submittedName>
</protein>
<evidence type="ECO:0000259" key="8">
    <source>
        <dbReference type="PROSITE" id="PS51379"/>
    </source>
</evidence>
<proteinExistence type="predicted"/>
<evidence type="ECO:0000313" key="9">
    <source>
        <dbReference type="EMBL" id="CCO24322.1"/>
    </source>
</evidence>
<reference evidence="9 10" key="1">
    <citation type="submission" date="2012-10" db="EMBL/GenBank/DDBJ databases">
        <authorList>
            <person name="Genoscope - CEA"/>
        </authorList>
    </citation>
    <scope>NUCLEOTIDE SEQUENCE [LARGE SCALE GENOMIC DNA]</scope>
    <source>
        <strain evidence="10">AM13 / DSM 14728</strain>
    </source>
</reference>
<keyword evidence="10" id="KW-1185">Reference proteome</keyword>
<dbReference type="GO" id="GO:0005886">
    <property type="term" value="C:plasma membrane"/>
    <property type="evidence" value="ECO:0007669"/>
    <property type="project" value="UniProtKB-SubCell"/>
</dbReference>
<dbReference type="GO" id="GO:0046872">
    <property type="term" value="F:metal ion binding"/>
    <property type="evidence" value="ECO:0007669"/>
    <property type="project" value="UniProtKB-KW"/>
</dbReference>
<dbReference type="RefSeq" id="WP_015336922.1">
    <property type="nucleotide sequence ID" value="NC_020055.1"/>
</dbReference>
<keyword evidence="6 7" id="KW-0472">Membrane</keyword>
<feature type="transmembrane region" description="Helical" evidence="7">
    <location>
        <begin position="12"/>
        <end position="32"/>
    </location>
</feature>
<evidence type="ECO:0000313" key="10">
    <source>
        <dbReference type="Proteomes" id="UP000010808"/>
    </source>
</evidence>
<dbReference type="Gene3D" id="3.30.70.20">
    <property type="match status" value="1"/>
</dbReference>
<dbReference type="InterPro" id="IPR052378">
    <property type="entry name" value="NosR_regulator"/>
</dbReference>
<dbReference type="Pfam" id="PF14697">
    <property type="entry name" value="Fer4_21"/>
    <property type="match status" value="1"/>
</dbReference>
<keyword evidence="4" id="KW-0408">Iron</keyword>
<dbReference type="HOGENOM" id="CLU_033147_0_0_7"/>
<dbReference type="GO" id="GO:0051536">
    <property type="term" value="F:iron-sulfur cluster binding"/>
    <property type="evidence" value="ECO:0007669"/>
    <property type="project" value="UniProtKB-KW"/>
</dbReference>
<keyword evidence="2" id="KW-1003">Cell membrane</keyword>
<dbReference type="PANTHER" id="PTHR30224:SF4">
    <property type="entry name" value="ELECTRON TRANSPORT PROTEIN YCCM-RELATED"/>
    <property type="match status" value="1"/>
</dbReference>
<feature type="domain" description="4Fe-4S ferredoxin-type" evidence="8">
    <location>
        <begin position="219"/>
        <end position="247"/>
    </location>
</feature>
<evidence type="ECO:0000256" key="2">
    <source>
        <dbReference type="ARBA" id="ARBA00022475"/>
    </source>
</evidence>
<organism evidence="9 10">
    <name type="scientific">Maridesulfovibrio hydrothermalis AM13 = DSM 14728</name>
    <dbReference type="NCBI Taxonomy" id="1121451"/>
    <lineage>
        <taxon>Bacteria</taxon>
        <taxon>Pseudomonadati</taxon>
        <taxon>Thermodesulfobacteriota</taxon>
        <taxon>Desulfovibrionia</taxon>
        <taxon>Desulfovibrionales</taxon>
        <taxon>Desulfovibrionaceae</taxon>
        <taxon>Maridesulfovibrio</taxon>
    </lineage>
</organism>
<sequence length="325" mass="36268">MKKISPETARDSIQFAMTLFCIWVGYRFYLFYQWMIGKSDLAVAKPGAVEGFLPISSLLSLKQLVTKGIFDEVHPAGLTIFIAVIVMSLIVRKGFCGYLCPVGFIHNLLNKIGRKLGKTVTIKGKVEFGMLIPKYIAMTFFVYTVFVKMGGREIDAFIHSPYNFTAEAKMMLFFTNMSQTAALIVAGLLILGIIIPYFWCRFLCPYGALLGIISKASPVAIKRDENSCINCGRCSKVCPGGIEVDIKQTINSAECVGCTQCIGTCPVDNCLTVTDRLSRIKLPWYVIAAGSIFILLIYYAAAKYTNHWDSPYPLEMLRNYYMQLG</sequence>
<dbReference type="PROSITE" id="PS00198">
    <property type="entry name" value="4FE4S_FER_1"/>
    <property type="match status" value="2"/>
</dbReference>
<accession>L0RDM4</accession>
<dbReference type="InterPro" id="IPR017896">
    <property type="entry name" value="4Fe4S_Fe-S-bd"/>
</dbReference>
<dbReference type="Proteomes" id="UP000010808">
    <property type="component" value="Chromosome"/>
</dbReference>
<dbReference type="EMBL" id="FO203522">
    <property type="protein sequence ID" value="CCO24322.1"/>
    <property type="molecule type" value="Genomic_DNA"/>
</dbReference>
<feature type="domain" description="4Fe-4S ferredoxin-type" evidence="8">
    <location>
        <begin position="249"/>
        <end position="276"/>
    </location>
</feature>
<dbReference type="InterPro" id="IPR017900">
    <property type="entry name" value="4Fe4S_Fe_S_CS"/>
</dbReference>
<keyword evidence="5" id="KW-0411">Iron-sulfur</keyword>
<evidence type="ECO:0000256" key="3">
    <source>
        <dbReference type="ARBA" id="ARBA00022723"/>
    </source>
</evidence>
<feature type="transmembrane region" description="Helical" evidence="7">
    <location>
        <begin position="180"/>
        <end position="200"/>
    </location>
</feature>
<dbReference type="eggNOG" id="COG0348">
    <property type="taxonomic scope" value="Bacteria"/>
</dbReference>
<keyword evidence="7" id="KW-0812">Transmembrane</keyword>
<dbReference type="KEGG" id="dhy:DESAM_22055"/>
<feature type="transmembrane region" description="Helical" evidence="7">
    <location>
        <begin position="282"/>
        <end position="301"/>
    </location>
</feature>
<evidence type="ECO:0000256" key="7">
    <source>
        <dbReference type="SAM" id="Phobius"/>
    </source>
</evidence>
<evidence type="ECO:0000256" key="5">
    <source>
        <dbReference type="ARBA" id="ARBA00023014"/>
    </source>
</evidence>
<evidence type="ECO:0000256" key="4">
    <source>
        <dbReference type="ARBA" id="ARBA00023004"/>
    </source>
</evidence>
<feature type="transmembrane region" description="Helical" evidence="7">
    <location>
        <begin position="126"/>
        <end position="146"/>
    </location>
</feature>
<dbReference type="SUPFAM" id="SSF54862">
    <property type="entry name" value="4Fe-4S ferredoxins"/>
    <property type="match status" value="1"/>
</dbReference>
<gene>
    <name evidence="9" type="ORF">DESAM_22055</name>
</gene>
<dbReference type="STRING" id="1121451.DESAM_22055"/>
<dbReference type="Pfam" id="PF12801">
    <property type="entry name" value="Fer4_5"/>
    <property type="match status" value="2"/>
</dbReference>
<comment type="subcellular location">
    <subcellularLocation>
        <location evidence="1">Cell membrane</location>
    </subcellularLocation>
</comment>
<dbReference type="PANTHER" id="PTHR30224">
    <property type="entry name" value="ELECTRON TRANSPORT PROTEIN"/>
    <property type="match status" value="1"/>
</dbReference>
<dbReference type="OrthoDB" id="9784262at2"/>
<dbReference type="PATRIC" id="fig|1121451.3.peg.2280"/>
<name>L0RDM4_9BACT</name>
<evidence type="ECO:0000256" key="6">
    <source>
        <dbReference type="ARBA" id="ARBA00023136"/>
    </source>
</evidence>
<keyword evidence="7" id="KW-1133">Transmembrane helix</keyword>